<evidence type="ECO:0000256" key="3">
    <source>
        <dbReference type="ARBA" id="ARBA00022691"/>
    </source>
</evidence>
<reference evidence="8 9" key="1">
    <citation type="submission" date="2011-01" db="EMBL/GenBank/DDBJ databases">
        <authorList>
            <person name="Weinstock G."/>
            <person name="Sodergren E."/>
            <person name="Clifton S."/>
            <person name="Fulton L."/>
            <person name="Fulton B."/>
            <person name="Courtney L."/>
            <person name="Fronick C."/>
            <person name="Harrison M."/>
            <person name="Strong C."/>
            <person name="Farmer C."/>
            <person name="Delahaunty K."/>
            <person name="Markovic C."/>
            <person name="Hall O."/>
            <person name="Minx P."/>
            <person name="Tomlinson C."/>
            <person name="Mitreva M."/>
            <person name="Hou S."/>
            <person name="Chen J."/>
            <person name="Wollam A."/>
            <person name="Pepin K.H."/>
            <person name="Johnson M."/>
            <person name="Bhonagiri V."/>
            <person name="Zhang X."/>
            <person name="Suruliraj S."/>
            <person name="Warren W."/>
            <person name="Chinwalla A."/>
            <person name="Mardis E.R."/>
            <person name="Wilson R.K."/>
        </authorList>
    </citation>
    <scope>NUCLEOTIDE SEQUENCE [LARGE SCALE GENOMIC DNA]</scope>
    <source>
        <strain evidence="9">DSM 22608 / JCM 16073 / KCTC 15190 / YIT 12066</strain>
    </source>
</reference>
<dbReference type="PROSITE" id="PS51687">
    <property type="entry name" value="SAM_MT_RNA_M5U"/>
    <property type="match status" value="1"/>
</dbReference>
<dbReference type="CDD" id="cd02440">
    <property type="entry name" value="AdoMet_MTases"/>
    <property type="match status" value="1"/>
</dbReference>
<dbReference type="FunFam" id="3.40.50.150:FF:000012">
    <property type="entry name" value="tRNA/tmRNA (uracil-C(5))-methyltransferase"/>
    <property type="match status" value="1"/>
</dbReference>
<keyword evidence="3 5" id="KW-0949">S-adenosyl-L-methionine</keyword>
<dbReference type="PANTHER" id="PTHR47790:SF2">
    <property type="entry name" value="TRNA_TMRNA (URACIL-C(5))-METHYLTRANSFERASE"/>
    <property type="match status" value="1"/>
</dbReference>
<dbReference type="Pfam" id="PF05958">
    <property type="entry name" value="tRNA_U5-meth_tr"/>
    <property type="match status" value="1"/>
</dbReference>
<dbReference type="PROSITE" id="PS01231">
    <property type="entry name" value="TRMA_2"/>
    <property type="match status" value="1"/>
</dbReference>
<keyword evidence="2 5" id="KW-0808">Transferase</keyword>
<dbReference type="AlphaFoldDB" id="E8LKV7"/>
<dbReference type="STRING" id="762983.HMPREF9444_01357"/>
<proteinExistence type="inferred from homology"/>
<comment type="caution">
    <text evidence="5">Lacks conserved residue(s) required for the propagation of feature annotation.</text>
</comment>
<evidence type="ECO:0000256" key="1">
    <source>
        <dbReference type="ARBA" id="ARBA00022603"/>
    </source>
</evidence>
<dbReference type="InterPro" id="IPR011869">
    <property type="entry name" value="TrmA_MeTrfase"/>
</dbReference>
<dbReference type="Gene3D" id="3.40.50.150">
    <property type="entry name" value="Vaccinia Virus protein VP39"/>
    <property type="match status" value="1"/>
</dbReference>
<accession>E8LKV7</accession>
<keyword evidence="4 5" id="KW-0819">tRNA processing</keyword>
<gene>
    <name evidence="5 8" type="primary">trmA</name>
    <name evidence="8" type="ORF">HMPREF9444_01357</name>
</gene>
<name>E8LKV7_SUCHY</name>
<dbReference type="eggNOG" id="COG2265">
    <property type="taxonomic scope" value="Bacteria"/>
</dbReference>
<evidence type="ECO:0000256" key="4">
    <source>
        <dbReference type="ARBA" id="ARBA00022694"/>
    </source>
</evidence>
<comment type="catalytic activity">
    <reaction evidence="5">
        <text>uridine(341) in tmRNA + S-adenosyl-L-methionine = 5-methyluridine(341) in tmRNA + S-adenosyl-L-homocysteine + H(+)</text>
        <dbReference type="Rhea" id="RHEA:43612"/>
        <dbReference type="Rhea" id="RHEA-COMP:10630"/>
        <dbReference type="Rhea" id="RHEA-COMP:10631"/>
        <dbReference type="ChEBI" id="CHEBI:15378"/>
        <dbReference type="ChEBI" id="CHEBI:57856"/>
        <dbReference type="ChEBI" id="CHEBI:59789"/>
        <dbReference type="ChEBI" id="CHEBI:65315"/>
        <dbReference type="ChEBI" id="CHEBI:74447"/>
    </reaction>
</comment>
<comment type="function">
    <text evidence="5">Dual-specificity methyltransferase that catalyzes the formation of 5-methyluridine at position 54 (m5U54) in all tRNAs, and that of position 341 (m5U341) in tmRNA (transfer-mRNA).</text>
</comment>
<evidence type="ECO:0000313" key="9">
    <source>
        <dbReference type="Proteomes" id="UP000018458"/>
    </source>
</evidence>
<comment type="catalytic activity">
    <reaction evidence="5">
        <text>uridine(54) in tRNA + S-adenosyl-L-methionine = 5-methyluridine(54) in tRNA + S-adenosyl-L-homocysteine + H(+)</text>
        <dbReference type="Rhea" id="RHEA:42712"/>
        <dbReference type="Rhea" id="RHEA-COMP:10167"/>
        <dbReference type="Rhea" id="RHEA-COMP:10193"/>
        <dbReference type="ChEBI" id="CHEBI:15378"/>
        <dbReference type="ChEBI" id="CHEBI:57856"/>
        <dbReference type="ChEBI" id="CHEBI:59789"/>
        <dbReference type="ChEBI" id="CHEBI:65315"/>
        <dbReference type="ChEBI" id="CHEBI:74447"/>
        <dbReference type="EC" id="2.1.1.35"/>
    </reaction>
</comment>
<feature type="active site" evidence="7">
    <location>
        <position position="336"/>
    </location>
</feature>
<evidence type="ECO:0000256" key="7">
    <source>
        <dbReference type="PROSITE-ProRule" id="PRU10015"/>
    </source>
</evidence>
<feature type="active site" description="Proton acceptor" evidence="5">
    <location>
        <position position="370"/>
    </location>
</feature>
<dbReference type="SUPFAM" id="SSF53335">
    <property type="entry name" value="S-adenosyl-L-methionine-dependent methyltransferases"/>
    <property type="match status" value="1"/>
</dbReference>
<dbReference type="OrthoDB" id="9804590at2"/>
<dbReference type="HAMAP" id="MF_01011">
    <property type="entry name" value="RNA_methyltr_TrmA"/>
    <property type="match status" value="1"/>
</dbReference>
<dbReference type="PROSITE" id="PS01230">
    <property type="entry name" value="TRMA_1"/>
    <property type="match status" value="1"/>
</dbReference>
<dbReference type="NCBIfam" id="TIGR02143">
    <property type="entry name" value="trmA_only"/>
    <property type="match status" value="1"/>
</dbReference>
<dbReference type="GO" id="GO:0030488">
    <property type="term" value="P:tRNA methylation"/>
    <property type="evidence" value="ECO:0007669"/>
    <property type="project" value="UniProtKB-UniRule"/>
</dbReference>
<protein>
    <recommendedName>
        <fullName evidence="5">tRNA/tmRNA (uracil-C(5))-methyltransferase</fullName>
        <ecNumber evidence="5">2.1.1.35</ecNumber>
    </recommendedName>
    <alternativeName>
        <fullName evidence="5">tRNA (uracil(54)-C(5))-methyltransferase</fullName>
    </alternativeName>
    <alternativeName>
        <fullName evidence="5">tRNA(m5U54)-methyltransferase</fullName>
        <shortName evidence="5">RUMT</shortName>
    </alternativeName>
    <alternativeName>
        <fullName evidence="5">tmRNA (uracil(341)-C(5))-methyltransferase</fullName>
    </alternativeName>
</protein>
<keyword evidence="9" id="KW-1185">Reference proteome</keyword>
<feature type="binding site" evidence="5 6">
    <location>
        <position position="198"/>
    </location>
    <ligand>
        <name>S-adenosyl-L-methionine</name>
        <dbReference type="ChEBI" id="CHEBI:59789"/>
    </ligand>
</feature>
<organism evidence="8 9">
    <name type="scientific">Succinatimonas hippei (strain DSM 22608 / JCM 16073 / KCTC 15190 / YIT 12066)</name>
    <dbReference type="NCBI Taxonomy" id="762983"/>
    <lineage>
        <taxon>Bacteria</taxon>
        <taxon>Pseudomonadati</taxon>
        <taxon>Pseudomonadota</taxon>
        <taxon>Gammaproteobacteria</taxon>
        <taxon>Aeromonadales</taxon>
        <taxon>Succinivibrionaceae</taxon>
        <taxon>Succinatimonas</taxon>
    </lineage>
</organism>
<dbReference type="PANTHER" id="PTHR47790">
    <property type="entry name" value="TRNA/TMRNA (URACIL-C(5))-METHYLTRANSFERASE"/>
    <property type="match status" value="1"/>
</dbReference>
<keyword evidence="1 5" id="KW-0489">Methyltransferase</keyword>
<dbReference type="GO" id="GO:0030697">
    <property type="term" value="F:tRNA (uracil(54)-C5)-methyltransferase activity, S-adenosyl methionine-dependent"/>
    <property type="evidence" value="ECO:0007669"/>
    <property type="project" value="UniProtKB-UniRule"/>
</dbReference>
<feature type="binding site" evidence="5 6">
    <location>
        <position position="227"/>
    </location>
    <ligand>
        <name>S-adenosyl-L-methionine</name>
        <dbReference type="ChEBI" id="CHEBI:59789"/>
    </ligand>
</feature>
<dbReference type="EMBL" id="AEVO01000076">
    <property type="protein sequence ID" value="EFY06836.1"/>
    <property type="molecule type" value="Genomic_DNA"/>
</dbReference>
<evidence type="ECO:0000256" key="2">
    <source>
        <dbReference type="ARBA" id="ARBA00022679"/>
    </source>
</evidence>
<feature type="binding site" evidence="5 6">
    <location>
        <position position="248"/>
    </location>
    <ligand>
        <name>S-adenosyl-L-methionine</name>
        <dbReference type="ChEBI" id="CHEBI:59789"/>
    </ligand>
</feature>
<sequence>MLKELLTTTDPHNYQNYLNEKTDHVLNLLKAKGITLPPPQIFPSIPSNYRMRAEFAIFHTETTGFEYCMYDKEGGKKKRVFINYFDGVSLAINKAMSLLKEYALTDLQIKNRLFEADFLCNLQGDVIITLNYHKKLDEAFAASLEKLRSFLHEKSLNAEIVARARKQKITCKDDTLLECLKVNGKNVYLYQIEGTFTQPNAVTCEKMLEFALNCSEDMQNTDLLELYCGSGTFTATLAPCYRKVLATEVARVPTQNALRNLEKNNIDNVKLVRLSAVEVTQALNRERTFNRLQQKDVDLNEYDFKTLLIDPPRAGLQDEAALKFTARFDRVIYISCGPESFASDLQFLTKTHRIEKLAFFDQFPYTRHLESGALLVRR</sequence>
<comment type="caution">
    <text evidence="8">The sequence shown here is derived from an EMBL/GenBank/DDBJ whole genome shotgun (WGS) entry which is preliminary data.</text>
</comment>
<dbReference type="RefSeq" id="WP_009143545.1">
    <property type="nucleotide sequence ID" value="NZ_GL831010.1"/>
</dbReference>
<dbReference type="GO" id="GO:0019843">
    <property type="term" value="F:rRNA binding"/>
    <property type="evidence" value="ECO:0007669"/>
    <property type="project" value="TreeGrafter"/>
</dbReference>
<dbReference type="EC" id="2.1.1.35" evidence="5"/>
<dbReference type="GO" id="GO:0000049">
    <property type="term" value="F:tRNA binding"/>
    <property type="evidence" value="ECO:0007669"/>
    <property type="project" value="TreeGrafter"/>
</dbReference>
<dbReference type="InterPro" id="IPR030390">
    <property type="entry name" value="MeTrfase_TrmA_AS"/>
</dbReference>
<dbReference type="InterPro" id="IPR030391">
    <property type="entry name" value="MeTrfase_TrmA_CS"/>
</dbReference>
<dbReference type="InterPro" id="IPR010280">
    <property type="entry name" value="U5_MeTrfase_fam"/>
</dbReference>
<dbReference type="GO" id="GO:0005829">
    <property type="term" value="C:cytosol"/>
    <property type="evidence" value="ECO:0007669"/>
    <property type="project" value="TreeGrafter"/>
</dbReference>
<evidence type="ECO:0000313" key="8">
    <source>
        <dbReference type="EMBL" id="EFY06836.1"/>
    </source>
</evidence>
<evidence type="ECO:0000256" key="6">
    <source>
        <dbReference type="PROSITE-ProRule" id="PRU01024"/>
    </source>
</evidence>
<dbReference type="InterPro" id="IPR029063">
    <property type="entry name" value="SAM-dependent_MTases_sf"/>
</dbReference>
<feature type="active site" description="Nucleophile" evidence="5 6">
    <location>
        <position position="336"/>
    </location>
</feature>
<feature type="binding site" evidence="5 6">
    <location>
        <position position="310"/>
    </location>
    <ligand>
        <name>S-adenosyl-L-methionine</name>
        <dbReference type="ChEBI" id="CHEBI:59789"/>
    </ligand>
</feature>
<dbReference type="HOGENOM" id="CLU_043022_0_0_6"/>
<evidence type="ECO:0000256" key="5">
    <source>
        <dbReference type="HAMAP-Rule" id="MF_01011"/>
    </source>
</evidence>
<dbReference type="Gene3D" id="2.40.50.1070">
    <property type="match status" value="1"/>
</dbReference>
<dbReference type="Proteomes" id="UP000018458">
    <property type="component" value="Unassembled WGS sequence"/>
</dbReference>
<comment type="similarity">
    <text evidence="5">Belongs to the class I-like SAM-binding methyltransferase superfamily. RNA M5U methyltransferase family. TrmA subfamily.</text>
</comment>